<dbReference type="SUPFAM" id="SSF48264">
    <property type="entry name" value="Cytochrome P450"/>
    <property type="match status" value="1"/>
</dbReference>
<evidence type="ECO:0000313" key="7">
    <source>
        <dbReference type="EMBL" id="KAK5164500.1"/>
    </source>
</evidence>
<dbReference type="PANTHER" id="PTHR47582">
    <property type="entry name" value="P450, PUTATIVE (EUROFUNG)-RELATED"/>
    <property type="match status" value="1"/>
</dbReference>
<evidence type="ECO:0008006" key="9">
    <source>
        <dbReference type="Google" id="ProtNLM"/>
    </source>
</evidence>
<gene>
    <name evidence="7" type="ORF">LTR77_009706</name>
</gene>
<dbReference type="Pfam" id="PF00067">
    <property type="entry name" value="p450"/>
    <property type="match status" value="1"/>
</dbReference>
<dbReference type="PRINTS" id="PR00465">
    <property type="entry name" value="EP450IV"/>
</dbReference>
<dbReference type="GO" id="GO:0020037">
    <property type="term" value="F:heme binding"/>
    <property type="evidence" value="ECO:0007669"/>
    <property type="project" value="InterPro"/>
</dbReference>
<sequence length="548" mass="61296">MEPFTGTGGHAPGGNALYYCIALAVAALLLSYLQPLFSVPKDGREPPVLSSSIPIVGHLIQFIRKGSDYLVDLERQYHQSLYVLTVGKGRIYIAASPEWAQAIHKSYRSLQFNTIVLNAMKNIFLMDEPSMKLIEHNSNGEDGTRNGILLEMHDMLGSVLAPGRHLDDLNHSILNEVLPDVNKLARNGPQHIQLWWWIRHHFSIASITAIWGPKNPFMLHSDIEPLFWDFEAAMLPLSMAPLPWLFVRKGHLARKRIFDAWEEYMQNSGYDEPGVSQLVKNRVALNMEKYGFTKRMHAYGEVSMVFGAISNTVPTAFWLISYIFSDPNILAEIRQEVDACISTPTSGETKRILNATKLRTSCHLFTSALRETLRIAGGVNITRQVSEDVTVTNSAGESYLLKKDAMVQIASNVIHQRELWGSDAHEFNARRFMQNEKQQADSTSTKIPDPAAPYRDAQGKVVSAAFRSFGGGNNVCPGRHFAQTEILGLAALFVAGFEIEGVRTPGRYQMPPTEALKSSLAVIKPGRDVDVKIRRRAGFEDVEWGFKM</sequence>
<protein>
    <recommendedName>
        <fullName evidence="9">Cytochrome P450</fullName>
    </recommendedName>
</protein>
<keyword evidence="4 5" id="KW-0408">Iron</keyword>
<evidence type="ECO:0000256" key="5">
    <source>
        <dbReference type="PIRSR" id="PIRSR602403-1"/>
    </source>
</evidence>
<evidence type="ECO:0000256" key="3">
    <source>
        <dbReference type="ARBA" id="ARBA00022723"/>
    </source>
</evidence>
<evidence type="ECO:0000256" key="6">
    <source>
        <dbReference type="SAM" id="Phobius"/>
    </source>
</evidence>
<dbReference type="GO" id="GO:0016705">
    <property type="term" value="F:oxidoreductase activity, acting on paired donors, with incorporation or reduction of molecular oxygen"/>
    <property type="evidence" value="ECO:0007669"/>
    <property type="project" value="InterPro"/>
</dbReference>
<keyword evidence="8" id="KW-1185">Reference proteome</keyword>
<dbReference type="Gene3D" id="1.10.630.10">
    <property type="entry name" value="Cytochrome P450"/>
    <property type="match status" value="1"/>
</dbReference>
<comment type="similarity">
    <text evidence="2">Belongs to the cytochrome P450 family.</text>
</comment>
<keyword evidence="6" id="KW-1133">Transmembrane helix</keyword>
<dbReference type="EMBL" id="JAVRRT010000019">
    <property type="protein sequence ID" value="KAK5164500.1"/>
    <property type="molecule type" value="Genomic_DNA"/>
</dbReference>
<comment type="caution">
    <text evidence="7">The sequence shown here is derived from an EMBL/GenBank/DDBJ whole genome shotgun (WGS) entry which is preliminary data.</text>
</comment>
<keyword evidence="5" id="KW-0349">Heme</keyword>
<dbReference type="RefSeq" id="XP_064654748.1">
    <property type="nucleotide sequence ID" value="XM_064806932.1"/>
</dbReference>
<dbReference type="PANTHER" id="PTHR47582:SF1">
    <property type="entry name" value="P450, PUTATIVE (EUROFUNG)-RELATED"/>
    <property type="match status" value="1"/>
</dbReference>
<reference evidence="7 8" key="1">
    <citation type="submission" date="2023-08" db="EMBL/GenBank/DDBJ databases">
        <title>Black Yeasts Isolated from many extreme environments.</title>
        <authorList>
            <person name="Coleine C."/>
            <person name="Stajich J.E."/>
            <person name="Selbmann L."/>
        </authorList>
    </citation>
    <scope>NUCLEOTIDE SEQUENCE [LARGE SCALE GENOMIC DNA]</scope>
    <source>
        <strain evidence="7 8">CCFEE 5935</strain>
    </source>
</reference>
<keyword evidence="3 5" id="KW-0479">Metal-binding</keyword>
<dbReference type="InterPro" id="IPR036396">
    <property type="entry name" value="Cyt_P450_sf"/>
</dbReference>
<feature type="transmembrane region" description="Helical" evidence="6">
    <location>
        <begin position="16"/>
        <end position="33"/>
    </location>
</feature>
<dbReference type="InterPro" id="IPR002403">
    <property type="entry name" value="Cyt_P450_E_grp-IV"/>
</dbReference>
<feature type="binding site" description="axial binding residue" evidence="5">
    <location>
        <position position="476"/>
    </location>
    <ligand>
        <name>heme</name>
        <dbReference type="ChEBI" id="CHEBI:30413"/>
    </ligand>
    <ligandPart>
        <name>Fe</name>
        <dbReference type="ChEBI" id="CHEBI:18248"/>
    </ligandPart>
</feature>
<dbReference type="GeneID" id="89931036"/>
<dbReference type="InterPro" id="IPR053007">
    <property type="entry name" value="CYP450_monoxygenase_sec-met"/>
</dbReference>
<feature type="transmembrane region" description="Helical" evidence="6">
    <location>
        <begin position="302"/>
        <end position="324"/>
    </location>
</feature>
<evidence type="ECO:0000256" key="2">
    <source>
        <dbReference type="ARBA" id="ARBA00010617"/>
    </source>
</evidence>
<evidence type="ECO:0000256" key="4">
    <source>
        <dbReference type="ARBA" id="ARBA00023004"/>
    </source>
</evidence>
<evidence type="ECO:0000313" key="8">
    <source>
        <dbReference type="Proteomes" id="UP001337655"/>
    </source>
</evidence>
<keyword evidence="6" id="KW-0472">Membrane</keyword>
<name>A0AAV9NXK8_9PEZI</name>
<accession>A0AAV9NXK8</accession>
<dbReference type="InterPro" id="IPR001128">
    <property type="entry name" value="Cyt_P450"/>
</dbReference>
<proteinExistence type="inferred from homology"/>
<evidence type="ECO:0000256" key="1">
    <source>
        <dbReference type="ARBA" id="ARBA00001971"/>
    </source>
</evidence>
<organism evidence="7 8">
    <name type="scientific">Saxophila tyrrhenica</name>
    <dbReference type="NCBI Taxonomy" id="1690608"/>
    <lineage>
        <taxon>Eukaryota</taxon>
        <taxon>Fungi</taxon>
        <taxon>Dikarya</taxon>
        <taxon>Ascomycota</taxon>
        <taxon>Pezizomycotina</taxon>
        <taxon>Dothideomycetes</taxon>
        <taxon>Dothideomycetidae</taxon>
        <taxon>Mycosphaerellales</taxon>
        <taxon>Extremaceae</taxon>
        <taxon>Saxophila</taxon>
    </lineage>
</organism>
<comment type="cofactor">
    <cofactor evidence="1 5">
        <name>heme</name>
        <dbReference type="ChEBI" id="CHEBI:30413"/>
    </cofactor>
</comment>
<dbReference type="GO" id="GO:0005506">
    <property type="term" value="F:iron ion binding"/>
    <property type="evidence" value="ECO:0007669"/>
    <property type="project" value="InterPro"/>
</dbReference>
<dbReference type="Proteomes" id="UP001337655">
    <property type="component" value="Unassembled WGS sequence"/>
</dbReference>
<dbReference type="AlphaFoldDB" id="A0AAV9NXK8"/>
<dbReference type="GO" id="GO:0004497">
    <property type="term" value="F:monooxygenase activity"/>
    <property type="evidence" value="ECO:0007669"/>
    <property type="project" value="InterPro"/>
</dbReference>
<keyword evidence="6" id="KW-0812">Transmembrane</keyword>
<dbReference type="CDD" id="cd11040">
    <property type="entry name" value="CYP7_CYP8-like"/>
    <property type="match status" value="1"/>
</dbReference>